<evidence type="ECO:0000256" key="10">
    <source>
        <dbReference type="ARBA" id="ARBA00029774"/>
    </source>
</evidence>
<evidence type="ECO:0000256" key="4">
    <source>
        <dbReference type="ARBA" id="ARBA00022490"/>
    </source>
</evidence>
<evidence type="ECO:0000256" key="2">
    <source>
        <dbReference type="ARBA" id="ARBA00007663"/>
    </source>
</evidence>
<dbReference type="AlphaFoldDB" id="F5XKG8"/>
<keyword evidence="6" id="KW-0819">tRNA processing</keyword>
<dbReference type="GO" id="GO:0005737">
    <property type="term" value="C:cytoplasm"/>
    <property type="evidence" value="ECO:0007669"/>
    <property type="project" value="UniProtKB-SubCell"/>
</dbReference>
<dbReference type="HOGENOM" id="CLU_031397_3_1_11"/>
<dbReference type="EMBL" id="AP012204">
    <property type="protein sequence ID" value="BAK36040.1"/>
    <property type="molecule type" value="Genomic_DNA"/>
</dbReference>
<evidence type="ECO:0000256" key="8">
    <source>
        <dbReference type="ARBA" id="ARBA00022741"/>
    </source>
</evidence>
<dbReference type="InterPro" id="IPR050156">
    <property type="entry name" value="TC-AMP_synthase_SUA5"/>
</dbReference>
<dbReference type="InterPro" id="IPR006070">
    <property type="entry name" value="Sua5-like_dom"/>
</dbReference>
<evidence type="ECO:0000256" key="5">
    <source>
        <dbReference type="ARBA" id="ARBA00022679"/>
    </source>
</evidence>
<keyword evidence="8" id="KW-0547">Nucleotide-binding</keyword>
<dbReference type="Gene3D" id="3.90.870.10">
    <property type="entry name" value="DHBP synthase"/>
    <property type="match status" value="1"/>
</dbReference>
<proteinExistence type="inferred from homology"/>
<keyword evidence="5" id="KW-0808">Transferase</keyword>
<comment type="subcellular location">
    <subcellularLocation>
        <location evidence="1">Cytoplasm</location>
    </subcellularLocation>
</comment>
<accession>F5XKG8</accession>
<dbReference type="GO" id="GO:0008033">
    <property type="term" value="P:tRNA processing"/>
    <property type="evidence" value="ECO:0007669"/>
    <property type="project" value="UniProtKB-KW"/>
</dbReference>
<evidence type="ECO:0000256" key="11">
    <source>
        <dbReference type="ARBA" id="ARBA00048366"/>
    </source>
</evidence>
<comment type="catalytic activity">
    <reaction evidence="11">
        <text>L-threonine + hydrogencarbonate + ATP = L-threonylcarbamoyladenylate + diphosphate + H2O</text>
        <dbReference type="Rhea" id="RHEA:36407"/>
        <dbReference type="ChEBI" id="CHEBI:15377"/>
        <dbReference type="ChEBI" id="CHEBI:17544"/>
        <dbReference type="ChEBI" id="CHEBI:30616"/>
        <dbReference type="ChEBI" id="CHEBI:33019"/>
        <dbReference type="ChEBI" id="CHEBI:57926"/>
        <dbReference type="ChEBI" id="CHEBI:73682"/>
        <dbReference type="EC" id="2.7.7.87"/>
    </reaction>
</comment>
<evidence type="ECO:0000256" key="3">
    <source>
        <dbReference type="ARBA" id="ARBA00012584"/>
    </source>
</evidence>
<sequence>MIRVLPTNQSYAQVAEVLESGGVALVPTDTVYGLAALPSIAAAGARIFDLKGRAYDKNLPFLVDSISDIRGLGAALSPAAVRLIDSDYMPGPLTLALGFDVSLPRPTWLQGRIEVAVRIPADRELRWLIRRVGPLLCTSANASGSAVLQSVDEILPTLSGEPDIVVDGGSRSSVASTLVNCRPDPPVVEREGAIPAETILEVLRGE</sequence>
<dbReference type="GO" id="GO:0000049">
    <property type="term" value="F:tRNA binding"/>
    <property type="evidence" value="ECO:0007669"/>
    <property type="project" value="TreeGrafter"/>
</dbReference>
<dbReference type="STRING" id="1032480.MLP_30260"/>
<dbReference type="PROSITE" id="PS51163">
    <property type="entry name" value="YRDC"/>
    <property type="match status" value="1"/>
</dbReference>
<evidence type="ECO:0000313" key="14">
    <source>
        <dbReference type="Proteomes" id="UP000007947"/>
    </source>
</evidence>
<dbReference type="Proteomes" id="UP000007947">
    <property type="component" value="Chromosome"/>
</dbReference>
<organism evidence="13 14">
    <name type="scientific">Microlunatus phosphovorus (strain ATCC 700054 / DSM 10555 / JCM 9379 / NBRC 101784 / NCIMB 13414 / VKM Ac-1990 / NM-1)</name>
    <dbReference type="NCBI Taxonomy" id="1032480"/>
    <lineage>
        <taxon>Bacteria</taxon>
        <taxon>Bacillati</taxon>
        <taxon>Actinomycetota</taxon>
        <taxon>Actinomycetes</taxon>
        <taxon>Propionibacteriales</taxon>
        <taxon>Propionibacteriaceae</taxon>
        <taxon>Microlunatus</taxon>
    </lineage>
</organism>
<keyword evidence="14" id="KW-1185">Reference proteome</keyword>
<feature type="domain" description="YrdC-like" evidence="12">
    <location>
        <begin position="8"/>
        <end position="194"/>
    </location>
</feature>
<keyword evidence="4" id="KW-0963">Cytoplasm</keyword>
<dbReference type="GO" id="GO:0006450">
    <property type="term" value="P:regulation of translational fidelity"/>
    <property type="evidence" value="ECO:0007669"/>
    <property type="project" value="TreeGrafter"/>
</dbReference>
<evidence type="ECO:0000313" key="13">
    <source>
        <dbReference type="EMBL" id="BAK36040.1"/>
    </source>
</evidence>
<dbReference type="PANTHER" id="PTHR17490">
    <property type="entry name" value="SUA5"/>
    <property type="match status" value="1"/>
</dbReference>
<evidence type="ECO:0000256" key="9">
    <source>
        <dbReference type="ARBA" id="ARBA00022840"/>
    </source>
</evidence>
<dbReference type="eggNOG" id="COG0009">
    <property type="taxonomic scope" value="Bacteria"/>
</dbReference>
<dbReference type="PANTHER" id="PTHR17490:SF16">
    <property type="entry name" value="THREONYLCARBAMOYL-AMP SYNTHASE"/>
    <property type="match status" value="1"/>
</dbReference>
<dbReference type="SUPFAM" id="SSF55821">
    <property type="entry name" value="YrdC/RibB"/>
    <property type="match status" value="1"/>
</dbReference>
<dbReference type="EC" id="2.7.7.87" evidence="3"/>
<protein>
    <recommendedName>
        <fullName evidence="10">L-threonylcarbamoyladenylate synthase</fullName>
        <ecNumber evidence="3">2.7.7.87</ecNumber>
    </recommendedName>
    <alternativeName>
        <fullName evidence="10">L-threonylcarbamoyladenylate synthase</fullName>
    </alternativeName>
</protein>
<evidence type="ECO:0000256" key="6">
    <source>
        <dbReference type="ARBA" id="ARBA00022694"/>
    </source>
</evidence>
<evidence type="ECO:0000256" key="1">
    <source>
        <dbReference type="ARBA" id="ARBA00004496"/>
    </source>
</evidence>
<comment type="similarity">
    <text evidence="2">Belongs to the SUA5 family.</text>
</comment>
<reference evidence="13 14" key="1">
    <citation type="submission" date="2011-05" db="EMBL/GenBank/DDBJ databases">
        <title>Whole genome sequence of Microlunatus phosphovorus NM-1.</title>
        <authorList>
            <person name="Hosoyama A."/>
            <person name="Sasaki K."/>
            <person name="Harada T."/>
            <person name="Igarashi R."/>
            <person name="Kawakoshi A."/>
            <person name="Sasagawa M."/>
            <person name="Fukada J."/>
            <person name="Nakamura S."/>
            <person name="Katano Y."/>
            <person name="Hanada S."/>
            <person name="Kamagata Y."/>
            <person name="Nakamura N."/>
            <person name="Yamazaki S."/>
            <person name="Fujita N."/>
        </authorList>
    </citation>
    <scope>NUCLEOTIDE SEQUENCE [LARGE SCALE GENOMIC DNA]</scope>
    <source>
        <strain evidence="14">ATCC 700054 / DSM 10555 / JCM 9379 / NBRC 101784 / NCIMB 13414 / VKM Ac-1990 / NM-1</strain>
    </source>
</reference>
<name>F5XKG8_MICPN</name>
<dbReference type="InterPro" id="IPR017945">
    <property type="entry name" value="DHBP_synth_RibB-like_a/b_dom"/>
</dbReference>
<dbReference type="Pfam" id="PF01300">
    <property type="entry name" value="Sua5_yciO_yrdC"/>
    <property type="match status" value="1"/>
</dbReference>
<evidence type="ECO:0000259" key="12">
    <source>
        <dbReference type="PROSITE" id="PS51163"/>
    </source>
</evidence>
<evidence type="ECO:0000256" key="7">
    <source>
        <dbReference type="ARBA" id="ARBA00022695"/>
    </source>
</evidence>
<dbReference type="GO" id="GO:0005524">
    <property type="term" value="F:ATP binding"/>
    <property type="evidence" value="ECO:0007669"/>
    <property type="project" value="UniProtKB-KW"/>
</dbReference>
<keyword evidence="9" id="KW-0067">ATP-binding</keyword>
<keyword evidence="7" id="KW-0548">Nucleotidyltransferase</keyword>
<gene>
    <name evidence="13" type="ordered locus">MLP_30260</name>
</gene>
<dbReference type="GO" id="GO:0061710">
    <property type="term" value="F:L-threonylcarbamoyladenylate synthase"/>
    <property type="evidence" value="ECO:0007669"/>
    <property type="project" value="UniProtKB-EC"/>
</dbReference>
<dbReference type="GO" id="GO:0003725">
    <property type="term" value="F:double-stranded RNA binding"/>
    <property type="evidence" value="ECO:0007669"/>
    <property type="project" value="InterPro"/>
</dbReference>
<dbReference type="KEGG" id="mph:MLP_30260"/>